<dbReference type="GO" id="GO:0003700">
    <property type="term" value="F:DNA-binding transcription factor activity"/>
    <property type="evidence" value="ECO:0007669"/>
    <property type="project" value="InterPro"/>
</dbReference>
<protein>
    <submittedName>
        <fullName evidence="5">Regulator</fullName>
    </submittedName>
</protein>
<dbReference type="InterPro" id="IPR018060">
    <property type="entry name" value="HTH_AraC"/>
</dbReference>
<dbReference type="PANTHER" id="PTHR43280:SF28">
    <property type="entry name" value="HTH-TYPE TRANSCRIPTIONAL ACTIVATOR RHAS"/>
    <property type="match status" value="1"/>
</dbReference>
<evidence type="ECO:0000256" key="3">
    <source>
        <dbReference type="ARBA" id="ARBA00023163"/>
    </source>
</evidence>
<evidence type="ECO:0000259" key="4">
    <source>
        <dbReference type="PROSITE" id="PS01124"/>
    </source>
</evidence>
<dbReference type="Gene3D" id="1.10.10.60">
    <property type="entry name" value="Homeodomain-like"/>
    <property type="match status" value="2"/>
</dbReference>
<dbReference type="EMBL" id="MBTA01000028">
    <property type="protein sequence ID" value="RKD13285.1"/>
    <property type="molecule type" value="Genomic_DNA"/>
</dbReference>
<dbReference type="Pfam" id="PF12833">
    <property type="entry name" value="HTH_18"/>
    <property type="match status" value="1"/>
</dbReference>
<dbReference type="PRINTS" id="PR00032">
    <property type="entry name" value="HTHARAC"/>
</dbReference>
<keyword evidence="3" id="KW-0804">Transcription</keyword>
<dbReference type="PROSITE" id="PS01124">
    <property type="entry name" value="HTH_ARAC_FAMILY_2"/>
    <property type="match status" value="1"/>
</dbReference>
<organism evidence="5 6">
    <name type="scientific">Pelobium manganitolerans</name>
    <dbReference type="NCBI Taxonomy" id="1842495"/>
    <lineage>
        <taxon>Bacteria</taxon>
        <taxon>Pseudomonadati</taxon>
        <taxon>Bacteroidota</taxon>
        <taxon>Sphingobacteriia</taxon>
        <taxon>Sphingobacteriales</taxon>
        <taxon>Sphingobacteriaceae</taxon>
        <taxon>Pelobium</taxon>
    </lineage>
</organism>
<accession>A0A419S2R5</accession>
<evidence type="ECO:0000256" key="1">
    <source>
        <dbReference type="ARBA" id="ARBA00023015"/>
    </source>
</evidence>
<feature type="domain" description="HTH araC/xylS-type" evidence="4">
    <location>
        <begin position="189"/>
        <end position="287"/>
    </location>
</feature>
<gene>
    <name evidence="5" type="ORF">BCY91_10770</name>
</gene>
<dbReference type="GO" id="GO:0043565">
    <property type="term" value="F:sequence-specific DNA binding"/>
    <property type="evidence" value="ECO:0007669"/>
    <property type="project" value="InterPro"/>
</dbReference>
<keyword evidence="6" id="KW-1185">Reference proteome</keyword>
<dbReference type="SUPFAM" id="SSF46689">
    <property type="entry name" value="Homeodomain-like"/>
    <property type="match status" value="2"/>
</dbReference>
<name>A0A419S2R5_9SPHI</name>
<dbReference type="AlphaFoldDB" id="A0A419S2R5"/>
<keyword evidence="2" id="KW-0238">DNA-binding</keyword>
<evidence type="ECO:0000256" key="2">
    <source>
        <dbReference type="ARBA" id="ARBA00023125"/>
    </source>
</evidence>
<dbReference type="InterPro" id="IPR009057">
    <property type="entry name" value="Homeodomain-like_sf"/>
</dbReference>
<dbReference type="SMART" id="SM00342">
    <property type="entry name" value="HTH_ARAC"/>
    <property type="match status" value="1"/>
</dbReference>
<sequence>MTKNPIRNFFSLLNIDFVKLDNRWDFSNVISPYFRLYYIDDGEGTITTAKGLTELEAGFIYLIPSFTLCDLKCDSFLSQYFIQFFEESPDGLSLFAQSRMVMQKQATPYDIESFLRLLEINPGRGINRSDDPKVYEKDIYYKEYQNLNELQSISVRYETQGILFQLISGFLSQPGFKNNRIEIIPSTIIETINEIQINLAQALSVNNLSSRVNLSPDYFSRLFYKHTGKRPIKYIQEKRIERAQYLITTTNSQYGEIANDVGFESFQYFARTFKKITGLTPGEYRKQSQKMNFSDL</sequence>
<keyword evidence="1" id="KW-0805">Transcription regulation</keyword>
<dbReference type="PANTHER" id="PTHR43280">
    <property type="entry name" value="ARAC-FAMILY TRANSCRIPTIONAL REGULATOR"/>
    <property type="match status" value="1"/>
</dbReference>
<evidence type="ECO:0000313" key="6">
    <source>
        <dbReference type="Proteomes" id="UP000283433"/>
    </source>
</evidence>
<evidence type="ECO:0000313" key="5">
    <source>
        <dbReference type="EMBL" id="RKD13285.1"/>
    </source>
</evidence>
<dbReference type="OrthoDB" id="1007602at2"/>
<reference evidence="5 6" key="1">
    <citation type="submission" date="2016-07" db="EMBL/GenBank/DDBJ databases">
        <title>Genome of Pelobium manganitolerans.</title>
        <authorList>
            <person name="Wu S."/>
            <person name="Wang G."/>
        </authorList>
    </citation>
    <scope>NUCLEOTIDE SEQUENCE [LARGE SCALE GENOMIC DNA]</scope>
    <source>
        <strain evidence="5 6">YS-25</strain>
    </source>
</reference>
<proteinExistence type="predicted"/>
<comment type="caution">
    <text evidence="5">The sequence shown here is derived from an EMBL/GenBank/DDBJ whole genome shotgun (WGS) entry which is preliminary data.</text>
</comment>
<dbReference type="InterPro" id="IPR020449">
    <property type="entry name" value="Tscrpt_reg_AraC-type_HTH"/>
</dbReference>
<dbReference type="Proteomes" id="UP000283433">
    <property type="component" value="Unassembled WGS sequence"/>
</dbReference>